<accession>A0ABW3Y0J6</accession>
<sequence length="117" mass="13745">MKKIYYLKTCDTCKRILKNIDLNGFELQDIKSKPLKVSELEELYKLSGSYDALFSKLAKKYKELDLKNHQISEEEMKNFILEEYTFLKRPVIVNEDKIFIGSGKKNLELLYADLGIK</sequence>
<reference evidence="4" key="1">
    <citation type="journal article" date="2019" name="Int. J. Syst. Evol. Microbiol.">
        <title>The Global Catalogue of Microorganisms (GCM) 10K type strain sequencing project: providing services to taxonomists for standard genome sequencing and annotation.</title>
        <authorList>
            <consortium name="The Broad Institute Genomics Platform"/>
            <consortium name="The Broad Institute Genome Sequencing Center for Infectious Disease"/>
            <person name="Wu L."/>
            <person name="Ma J."/>
        </authorList>
    </citation>
    <scope>NUCLEOTIDE SEQUENCE [LARGE SCALE GENOMIC DNA]</scope>
    <source>
        <strain evidence="4">CCUG 61485</strain>
    </source>
</reference>
<dbReference type="PANTHER" id="PTHR30041">
    <property type="entry name" value="ARSENATE REDUCTASE"/>
    <property type="match status" value="1"/>
</dbReference>
<dbReference type="Pfam" id="PF03960">
    <property type="entry name" value="ArsC"/>
    <property type="match status" value="1"/>
</dbReference>
<evidence type="ECO:0000256" key="1">
    <source>
        <dbReference type="ARBA" id="ARBA00007198"/>
    </source>
</evidence>
<evidence type="ECO:0000256" key="2">
    <source>
        <dbReference type="PROSITE-ProRule" id="PRU01282"/>
    </source>
</evidence>
<evidence type="ECO:0000313" key="4">
    <source>
        <dbReference type="Proteomes" id="UP001597201"/>
    </source>
</evidence>
<comment type="similarity">
    <text evidence="1 2">Belongs to the ArsC family.</text>
</comment>
<dbReference type="RefSeq" id="WP_377177372.1">
    <property type="nucleotide sequence ID" value="NZ_JBHTMY010000002.1"/>
</dbReference>
<dbReference type="Gene3D" id="3.40.30.10">
    <property type="entry name" value="Glutaredoxin"/>
    <property type="match status" value="1"/>
</dbReference>
<name>A0ABW3Y0J6_9FLAO</name>
<dbReference type="SUPFAM" id="SSF52833">
    <property type="entry name" value="Thioredoxin-like"/>
    <property type="match status" value="1"/>
</dbReference>
<evidence type="ECO:0000313" key="3">
    <source>
        <dbReference type="EMBL" id="MFD1315327.1"/>
    </source>
</evidence>
<gene>
    <name evidence="3" type="ORF">ACFQ39_06830</name>
</gene>
<protein>
    <submittedName>
        <fullName evidence="3">Arsenate reductase family protein</fullName>
    </submittedName>
</protein>
<dbReference type="EMBL" id="JBHTMY010000002">
    <property type="protein sequence ID" value="MFD1315327.1"/>
    <property type="molecule type" value="Genomic_DNA"/>
</dbReference>
<dbReference type="InterPro" id="IPR006660">
    <property type="entry name" value="Arsenate_reductase-like"/>
</dbReference>
<dbReference type="InterPro" id="IPR036249">
    <property type="entry name" value="Thioredoxin-like_sf"/>
</dbReference>
<comment type="caution">
    <text evidence="3">The sequence shown here is derived from an EMBL/GenBank/DDBJ whole genome shotgun (WGS) entry which is preliminary data.</text>
</comment>
<proteinExistence type="inferred from homology"/>
<dbReference type="PROSITE" id="PS51353">
    <property type="entry name" value="ARSC"/>
    <property type="match status" value="1"/>
</dbReference>
<keyword evidence="4" id="KW-1185">Reference proteome</keyword>
<organism evidence="3 4">
    <name type="scientific">Namhaeicola litoreus</name>
    <dbReference type="NCBI Taxonomy" id="1052145"/>
    <lineage>
        <taxon>Bacteria</taxon>
        <taxon>Pseudomonadati</taxon>
        <taxon>Bacteroidota</taxon>
        <taxon>Flavobacteriia</taxon>
        <taxon>Flavobacteriales</taxon>
        <taxon>Flavobacteriaceae</taxon>
        <taxon>Namhaeicola</taxon>
    </lineage>
</organism>
<dbReference type="Proteomes" id="UP001597201">
    <property type="component" value="Unassembled WGS sequence"/>
</dbReference>
<dbReference type="PANTHER" id="PTHR30041:SF8">
    <property type="entry name" value="PROTEIN YFFB"/>
    <property type="match status" value="1"/>
</dbReference>